<sequence>MIKVGILSDTHGVIHPEIIKLMNDCDFVIHAGDIVDEDSLRVLRPKQKIIAVKGNNDLHISSLGEVEMLDLPGGNIAVEHGHMHGHIQPSHDSLRDTYPNAKIVVYGHTHKQVIDKEGPTWVVNPGSAGKTRNYGAAKCLQLTIKNNNEWDIEPQIFDDVF</sequence>
<dbReference type="GO" id="GO:0046872">
    <property type="term" value="F:metal ion binding"/>
    <property type="evidence" value="ECO:0007669"/>
    <property type="project" value="UniProtKB-KW"/>
</dbReference>
<dbReference type="EMBL" id="CP006911">
    <property type="protein sequence ID" value="ALE01350.1"/>
    <property type="molecule type" value="Genomic_DNA"/>
</dbReference>
<protein>
    <recommendedName>
        <fullName evidence="2">Phosphoesterase</fullName>
        <ecNumber evidence="2">3.1.4.-</ecNumber>
    </recommendedName>
</protein>
<dbReference type="SUPFAM" id="SSF56300">
    <property type="entry name" value="Metallo-dependent phosphatases"/>
    <property type="match status" value="1"/>
</dbReference>
<dbReference type="OrthoDB" id="9785951at2"/>
<dbReference type="AlphaFoldDB" id="A0A0M4L4H1"/>
<proteinExistence type="inferred from homology"/>
<dbReference type="Gene3D" id="3.60.21.10">
    <property type="match status" value="1"/>
</dbReference>
<name>A0A0M4L4H1_9GAMM</name>
<dbReference type="GO" id="GO:0016787">
    <property type="term" value="F:hydrolase activity"/>
    <property type="evidence" value="ECO:0007669"/>
    <property type="project" value="UniProtKB-UniRule"/>
</dbReference>
<dbReference type="Pfam" id="PF12850">
    <property type="entry name" value="Metallophos_2"/>
    <property type="match status" value="1"/>
</dbReference>
<dbReference type="PANTHER" id="PTHR43165:SF1">
    <property type="entry name" value="PHOSPHODIESTERASE MJ0936"/>
    <property type="match status" value="1"/>
</dbReference>
<reference evidence="4 5" key="1">
    <citation type="journal article" date="2015" name="Genome Announc.">
        <title>Genome Sequence of 'Candidatus Thioglobus singularis' Strain PS1, a Mixotroph from the SUP05 Clade of Marine Gammaproteobacteria.</title>
        <authorList>
            <person name="Marshall K.T."/>
            <person name="Morris R.M."/>
        </authorList>
    </citation>
    <scope>NUCLEOTIDE SEQUENCE [LARGE SCALE GENOMIC DNA]</scope>
    <source>
        <strain evidence="4 5">PS1</strain>
    </source>
</reference>
<keyword evidence="2" id="KW-0479">Metal-binding</keyword>
<dbReference type="EC" id="3.1.4.-" evidence="2"/>
<dbReference type="InterPro" id="IPR000979">
    <property type="entry name" value="Phosphodiesterase_MJ0936/Vps29"/>
</dbReference>
<comment type="similarity">
    <text evidence="1 2">Belongs to the metallophosphoesterase superfamily. YfcE family.</text>
</comment>
<evidence type="ECO:0000256" key="1">
    <source>
        <dbReference type="ARBA" id="ARBA00008950"/>
    </source>
</evidence>
<keyword evidence="5" id="KW-1185">Reference proteome</keyword>
<dbReference type="Proteomes" id="UP000068905">
    <property type="component" value="Chromosome"/>
</dbReference>
<dbReference type="KEGG" id="tsn:W908_01255"/>
<dbReference type="RefSeq" id="WP_053819632.1">
    <property type="nucleotide sequence ID" value="NZ_CP006911.1"/>
</dbReference>
<evidence type="ECO:0000259" key="3">
    <source>
        <dbReference type="Pfam" id="PF12850"/>
    </source>
</evidence>
<comment type="cofactor">
    <cofactor evidence="2">
        <name>a divalent metal cation</name>
        <dbReference type="ChEBI" id="CHEBI:60240"/>
    </cofactor>
</comment>
<dbReference type="InterPro" id="IPR024654">
    <property type="entry name" value="Calcineurin-like_PHP_lpxH"/>
</dbReference>
<evidence type="ECO:0000313" key="5">
    <source>
        <dbReference type="Proteomes" id="UP000068905"/>
    </source>
</evidence>
<evidence type="ECO:0000256" key="2">
    <source>
        <dbReference type="RuleBase" id="RU362039"/>
    </source>
</evidence>
<accession>A0A0M4L4H1</accession>
<evidence type="ECO:0000313" key="4">
    <source>
        <dbReference type="EMBL" id="ALE01350.1"/>
    </source>
</evidence>
<dbReference type="STRING" id="1125411.W908_01255"/>
<dbReference type="NCBIfam" id="TIGR00040">
    <property type="entry name" value="yfcE"/>
    <property type="match status" value="1"/>
</dbReference>
<dbReference type="PANTHER" id="PTHR43165">
    <property type="entry name" value="METALLOPHOSPHOESTERASE"/>
    <property type="match status" value="1"/>
</dbReference>
<organism evidence="4 5">
    <name type="scientific">Candidatus Pseudothioglobus singularis PS1</name>
    <dbReference type="NCBI Taxonomy" id="1125411"/>
    <lineage>
        <taxon>Bacteria</taxon>
        <taxon>Pseudomonadati</taxon>
        <taxon>Pseudomonadota</taxon>
        <taxon>Gammaproteobacteria</taxon>
        <taxon>Candidatus Pseudothioglobaceae</taxon>
        <taxon>Candidatus Pseudothioglobus</taxon>
    </lineage>
</organism>
<feature type="domain" description="Calcineurin-like phosphoesterase" evidence="3">
    <location>
        <begin position="3"/>
        <end position="146"/>
    </location>
</feature>
<dbReference type="InterPro" id="IPR029052">
    <property type="entry name" value="Metallo-depent_PP-like"/>
</dbReference>
<gene>
    <name evidence="4" type="ORF">W908_01255</name>
</gene>
<dbReference type="InterPro" id="IPR053193">
    <property type="entry name" value="MetalloPDE_YfcE-like"/>
</dbReference>